<comment type="catalytic activity">
    <reaction evidence="6">
        <text>N(2)-formyl-N(1)-(5-phospho-beta-D-ribosyl)glycinamide + L-glutamine + ATP + H2O = 2-formamido-N(1)-(5-O-phospho-beta-D-ribosyl)acetamidine + L-glutamate + ADP + phosphate + H(+)</text>
        <dbReference type="Rhea" id="RHEA:17129"/>
        <dbReference type="ChEBI" id="CHEBI:15377"/>
        <dbReference type="ChEBI" id="CHEBI:15378"/>
        <dbReference type="ChEBI" id="CHEBI:29985"/>
        <dbReference type="ChEBI" id="CHEBI:30616"/>
        <dbReference type="ChEBI" id="CHEBI:43474"/>
        <dbReference type="ChEBI" id="CHEBI:58359"/>
        <dbReference type="ChEBI" id="CHEBI:147286"/>
        <dbReference type="ChEBI" id="CHEBI:147287"/>
        <dbReference type="ChEBI" id="CHEBI:456216"/>
        <dbReference type="EC" id="6.3.5.3"/>
    </reaction>
</comment>
<keyword evidence="1 6" id="KW-0963">Cytoplasm</keyword>
<gene>
    <name evidence="6" type="primary">purS</name>
    <name evidence="7" type="ORF">BRCON_0865</name>
</gene>
<dbReference type="UniPathway" id="UPA00074">
    <property type="reaction ID" value="UER00128"/>
</dbReference>
<name>A0A2Z4Y4J2_SUMC1</name>
<dbReference type="InterPro" id="IPR003850">
    <property type="entry name" value="PurS"/>
</dbReference>
<keyword evidence="4 6" id="KW-0658">Purine biosynthesis</keyword>
<dbReference type="NCBIfam" id="NF004630">
    <property type="entry name" value="PRK05974.1"/>
    <property type="match status" value="1"/>
</dbReference>
<evidence type="ECO:0000256" key="6">
    <source>
        <dbReference type="HAMAP-Rule" id="MF_01926"/>
    </source>
</evidence>
<evidence type="ECO:0000313" key="7">
    <source>
        <dbReference type="EMBL" id="AXA35642.1"/>
    </source>
</evidence>
<dbReference type="Pfam" id="PF02700">
    <property type="entry name" value="PurS"/>
    <property type="match status" value="1"/>
</dbReference>
<dbReference type="AlphaFoldDB" id="A0A2Z4Y4J2"/>
<keyword evidence="5 6" id="KW-0067">ATP-binding</keyword>
<protein>
    <recommendedName>
        <fullName evidence="6">Phosphoribosylformylglycinamidine synthase subunit PurS</fullName>
        <shortName evidence="6">FGAM synthase</shortName>
        <ecNumber evidence="6">6.3.5.3</ecNumber>
    </recommendedName>
    <alternativeName>
        <fullName evidence="6">Formylglycinamide ribonucleotide amidotransferase subunit III</fullName>
        <shortName evidence="6">FGAR amidotransferase III</shortName>
        <shortName evidence="6">FGAR-AT III</shortName>
    </alternativeName>
    <alternativeName>
        <fullName evidence="6">Phosphoribosylformylglycinamidine synthase subunit III</fullName>
    </alternativeName>
</protein>
<proteinExistence type="inferred from homology"/>
<evidence type="ECO:0000313" key="8">
    <source>
        <dbReference type="Proteomes" id="UP000262583"/>
    </source>
</evidence>
<organism evidence="7 8">
    <name type="scientific">Sumerlaea chitinivorans</name>
    <dbReference type="NCBI Taxonomy" id="2250252"/>
    <lineage>
        <taxon>Bacteria</taxon>
        <taxon>Candidatus Sumerlaeota</taxon>
        <taxon>Candidatus Sumerlaeia</taxon>
        <taxon>Candidatus Sumerlaeales</taxon>
        <taxon>Candidatus Sumerlaeaceae</taxon>
        <taxon>Candidatus Sumerlaea</taxon>
    </lineage>
</organism>
<dbReference type="PANTHER" id="PTHR34696:SF1">
    <property type="entry name" value="PHOSPHORIBOSYLFORMYLGLYCINAMIDINE SYNTHASE SUBUNIT PURS"/>
    <property type="match status" value="1"/>
</dbReference>
<comment type="subcellular location">
    <subcellularLocation>
        <location evidence="6">Cytoplasm</location>
    </subcellularLocation>
</comment>
<dbReference type="GO" id="GO:0005524">
    <property type="term" value="F:ATP binding"/>
    <property type="evidence" value="ECO:0007669"/>
    <property type="project" value="UniProtKB-UniRule"/>
</dbReference>
<accession>A0A2Z4Y4J2</accession>
<dbReference type="GO" id="GO:0006189">
    <property type="term" value="P:'de novo' IMP biosynthetic process"/>
    <property type="evidence" value="ECO:0007669"/>
    <property type="project" value="UniProtKB-UniRule"/>
</dbReference>
<evidence type="ECO:0000256" key="3">
    <source>
        <dbReference type="ARBA" id="ARBA00022741"/>
    </source>
</evidence>
<dbReference type="GO" id="GO:0004642">
    <property type="term" value="F:phosphoribosylformylglycinamidine synthase activity"/>
    <property type="evidence" value="ECO:0007669"/>
    <property type="project" value="UniProtKB-UniRule"/>
</dbReference>
<keyword evidence="2 6" id="KW-0436">Ligase</keyword>
<dbReference type="EC" id="6.3.5.3" evidence="6"/>
<dbReference type="HAMAP" id="MF_01926">
    <property type="entry name" value="PurS"/>
    <property type="match status" value="1"/>
</dbReference>
<dbReference type="Proteomes" id="UP000262583">
    <property type="component" value="Chromosome"/>
</dbReference>
<dbReference type="EMBL" id="CP030759">
    <property type="protein sequence ID" value="AXA35642.1"/>
    <property type="molecule type" value="Genomic_DNA"/>
</dbReference>
<comment type="similarity">
    <text evidence="6">Belongs to the PurS family.</text>
</comment>
<evidence type="ECO:0000256" key="1">
    <source>
        <dbReference type="ARBA" id="ARBA00022490"/>
    </source>
</evidence>
<dbReference type="SUPFAM" id="SSF82697">
    <property type="entry name" value="PurS-like"/>
    <property type="match status" value="1"/>
</dbReference>
<comment type="function">
    <text evidence="6">Part of the phosphoribosylformylglycinamidine synthase complex involved in the purines biosynthetic pathway. Catalyzes the ATP-dependent conversion of formylglycinamide ribonucleotide (FGAR) and glutamine to yield formylglycinamidine ribonucleotide (FGAM) and glutamate. The FGAM synthase complex is composed of three subunits. PurQ produces an ammonia molecule by converting glutamine to glutamate. PurL transfers the ammonia molecule to FGAR to form FGAM in an ATP-dependent manner. PurS interacts with PurQ and PurL and is thought to assist in the transfer of the ammonia molecule from PurQ to PurL.</text>
</comment>
<keyword evidence="3 6" id="KW-0547">Nucleotide-binding</keyword>
<evidence type="ECO:0000256" key="4">
    <source>
        <dbReference type="ARBA" id="ARBA00022755"/>
    </source>
</evidence>
<dbReference type="Gene3D" id="3.30.1280.10">
    <property type="entry name" value="Phosphoribosylformylglycinamidine synthase subunit PurS"/>
    <property type="match status" value="1"/>
</dbReference>
<dbReference type="KEGG" id="schv:BRCON_0865"/>
<sequence>MIRAHIIVKPKAEVMDPQGQAVREALENLGFENVGEVRVGRFLSVDLLTNDVPLAHATVEQMCQKLLANPVVEDYEIRLETREEVAP</sequence>
<reference evidence="7 8" key="1">
    <citation type="submission" date="2018-05" db="EMBL/GenBank/DDBJ databases">
        <title>A metagenomic window into the 2 km-deep terrestrial subsurface aquifer revealed taxonomically and functionally diverse microbial community comprising novel uncultured bacterial lineages.</title>
        <authorList>
            <person name="Kadnikov V.V."/>
            <person name="Mardanov A.V."/>
            <person name="Beletsky A.V."/>
            <person name="Banks D."/>
            <person name="Pimenov N.V."/>
            <person name="Frank Y.A."/>
            <person name="Karnachuk O.V."/>
            <person name="Ravin N.V."/>
        </authorList>
    </citation>
    <scope>NUCLEOTIDE SEQUENCE [LARGE SCALE GENOMIC DNA]</scope>
    <source>
        <strain evidence="7">BY</strain>
    </source>
</reference>
<dbReference type="NCBIfam" id="TIGR00302">
    <property type="entry name" value="phosphoribosylformylglycinamidine synthase subunit PurS"/>
    <property type="match status" value="1"/>
</dbReference>
<comment type="pathway">
    <text evidence="6">Purine metabolism; IMP biosynthesis via de novo pathway; 5-amino-1-(5-phospho-D-ribosyl)imidazole from N(2)-formyl-N(1)-(5-phospho-D-ribosyl)glycinamide: step 1/2.</text>
</comment>
<comment type="subunit">
    <text evidence="6">Part of the FGAM synthase complex composed of 1 PurL, 1 PurQ and 2 PurS subunits.</text>
</comment>
<evidence type="ECO:0000256" key="5">
    <source>
        <dbReference type="ARBA" id="ARBA00022840"/>
    </source>
</evidence>
<dbReference type="InterPro" id="IPR036604">
    <property type="entry name" value="PurS-like_sf"/>
</dbReference>
<evidence type="ECO:0000256" key="2">
    <source>
        <dbReference type="ARBA" id="ARBA00022598"/>
    </source>
</evidence>
<dbReference type="PANTHER" id="PTHR34696">
    <property type="entry name" value="PHOSPHORIBOSYLFORMYLGLYCINAMIDINE SYNTHASE SUBUNIT PURS"/>
    <property type="match status" value="1"/>
</dbReference>
<dbReference type="GO" id="GO:0005737">
    <property type="term" value="C:cytoplasm"/>
    <property type="evidence" value="ECO:0007669"/>
    <property type="project" value="UniProtKB-SubCell"/>
</dbReference>